<organism evidence="3 4">
    <name type="scientific">Pelatocladus maniniholoensis HA4357-MV3</name>
    <dbReference type="NCBI Taxonomy" id="1117104"/>
    <lineage>
        <taxon>Bacteria</taxon>
        <taxon>Bacillati</taxon>
        <taxon>Cyanobacteriota</taxon>
        <taxon>Cyanophyceae</taxon>
        <taxon>Nostocales</taxon>
        <taxon>Nostocaceae</taxon>
        <taxon>Pelatocladus</taxon>
    </lineage>
</organism>
<sequence length="199" mass="22136">MAVARKSDVSAKRSWFQRNSLMIRNSSTFNQSRSSGTITEKTFSASISSSSRRSRRSSAKKPVSTSTPVPDLNKQGTIPMWLLRLYAINRYSGIVAFVLVATTLVIYGWTVYSQQLWSQSYRKLQTLQRDERQLTTTIEVLKNKMAQEAQTSAAGLVSPSPTGAIFLPPAQEDSNSSPSITTTQSNFQLQQQNSKPLAY</sequence>
<proteinExistence type="predicted"/>
<feature type="region of interest" description="Disordered" evidence="1">
    <location>
        <begin position="167"/>
        <end position="199"/>
    </location>
</feature>
<evidence type="ECO:0000256" key="1">
    <source>
        <dbReference type="SAM" id="MobiDB-lite"/>
    </source>
</evidence>
<feature type="region of interest" description="Disordered" evidence="1">
    <location>
        <begin position="40"/>
        <end position="71"/>
    </location>
</feature>
<name>A0A9E3LSS8_9NOST</name>
<feature type="compositionally biased region" description="Polar residues" evidence="1">
    <location>
        <begin position="172"/>
        <end position="199"/>
    </location>
</feature>
<evidence type="ECO:0000313" key="4">
    <source>
        <dbReference type="Proteomes" id="UP000813215"/>
    </source>
</evidence>
<feature type="transmembrane region" description="Helical" evidence="2">
    <location>
        <begin position="91"/>
        <end position="112"/>
    </location>
</feature>
<protein>
    <recommendedName>
        <fullName evidence="5">Cell division protein FtsL</fullName>
    </recommendedName>
</protein>
<evidence type="ECO:0000256" key="2">
    <source>
        <dbReference type="SAM" id="Phobius"/>
    </source>
</evidence>
<dbReference type="EMBL" id="JAHHHW010000071">
    <property type="protein sequence ID" value="MBW4431519.1"/>
    <property type="molecule type" value="Genomic_DNA"/>
</dbReference>
<gene>
    <name evidence="3" type="ORF">KME28_07265</name>
</gene>
<accession>A0A9E3LSS8</accession>
<keyword evidence="2" id="KW-0472">Membrane</keyword>
<keyword evidence="2" id="KW-1133">Transmembrane helix</keyword>
<dbReference type="Proteomes" id="UP000813215">
    <property type="component" value="Unassembled WGS sequence"/>
</dbReference>
<dbReference type="AlphaFoldDB" id="A0A9E3LSS8"/>
<evidence type="ECO:0000313" key="3">
    <source>
        <dbReference type="EMBL" id="MBW4431519.1"/>
    </source>
</evidence>
<reference evidence="3" key="2">
    <citation type="journal article" date="2022" name="Microbiol. Resour. Announc.">
        <title>Metagenome Sequencing to Explore Phylogenomics of Terrestrial Cyanobacteria.</title>
        <authorList>
            <person name="Ward R.D."/>
            <person name="Stajich J.E."/>
            <person name="Johansen J.R."/>
            <person name="Huntemann M."/>
            <person name="Clum A."/>
            <person name="Foster B."/>
            <person name="Foster B."/>
            <person name="Roux S."/>
            <person name="Palaniappan K."/>
            <person name="Varghese N."/>
            <person name="Mukherjee S."/>
            <person name="Reddy T.B.K."/>
            <person name="Daum C."/>
            <person name="Copeland A."/>
            <person name="Chen I.A."/>
            <person name="Ivanova N.N."/>
            <person name="Kyrpides N.C."/>
            <person name="Shapiro N."/>
            <person name="Eloe-Fadrosh E.A."/>
            <person name="Pietrasiak N."/>
        </authorList>
    </citation>
    <scope>NUCLEOTIDE SEQUENCE</scope>
    <source>
        <strain evidence="3">HA4357-MV3</strain>
    </source>
</reference>
<reference evidence="3" key="1">
    <citation type="submission" date="2021-05" db="EMBL/GenBank/DDBJ databases">
        <authorList>
            <person name="Pietrasiak N."/>
            <person name="Ward R."/>
            <person name="Stajich J.E."/>
            <person name="Kurbessoian T."/>
        </authorList>
    </citation>
    <scope>NUCLEOTIDE SEQUENCE</scope>
    <source>
        <strain evidence="3">HA4357-MV3</strain>
    </source>
</reference>
<keyword evidence="2" id="KW-0812">Transmembrane</keyword>
<evidence type="ECO:0008006" key="5">
    <source>
        <dbReference type="Google" id="ProtNLM"/>
    </source>
</evidence>
<comment type="caution">
    <text evidence="3">The sequence shown here is derived from an EMBL/GenBank/DDBJ whole genome shotgun (WGS) entry which is preliminary data.</text>
</comment>